<proteinExistence type="predicted"/>
<evidence type="ECO:0000313" key="1">
    <source>
        <dbReference type="EMBL" id="JAH83344.1"/>
    </source>
</evidence>
<protein>
    <submittedName>
        <fullName evidence="1">Uncharacterized protein</fullName>
    </submittedName>
</protein>
<dbReference type="EMBL" id="GBXM01025233">
    <property type="protein sequence ID" value="JAH83344.1"/>
    <property type="molecule type" value="Transcribed_RNA"/>
</dbReference>
<sequence>MTDGQDVELQKLLSNPMKT</sequence>
<reference evidence="1" key="2">
    <citation type="journal article" date="2015" name="Fish Shellfish Immunol.">
        <title>Early steps in the European eel (Anguilla anguilla)-Vibrio vulnificus interaction in the gills: Role of the RtxA13 toxin.</title>
        <authorList>
            <person name="Callol A."/>
            <person name="Pajuelo D."/>
            <person name="Ebbesson L."/>
            <person name="Teles M."/>
            <person name="MacKenzie S."/>
            <person name="Amaro C."/>
        </authorList>
    </citation>
    <scope>NUCLEOTIDE SEQUENCE</scope>
</reference>
<reference evidence="1" key="1">
    <citation type="submission" date="2014-11" db="EMBL/GenBank/DDBJ databases">
        <authorList>
            <person name="Amaro Gonzalez C."/>
        </authorList>
    </citation>
    <scope>NUCLEOTIDE SEQUENCE</scope>
</reference>
<name>A0A0E9VYY3_ANGAN</name>
<accession>A0A0E9VYY3</accession>
<organism evidence="1">
    <name type="scientific">Anguilla anguilla</name>
    <name type="common">European freshwater eel</name>
    <name type="synonym">Muraena anguilla</name>
    <dbReference type="NCBI Taxonomy" id="7936"/>
    <lineage>
        <taxon>Eukaryota</taxon>
        <taxon>Metazoa</taxon>
        <taxon>Chordata</taxon>
        <taxon>Craniata</taxon>
        <taxon>Vertebrata</taxon>
        <taxon>Euteleostomi</taxon>
        <taxon>Actinopterygii</taxon>
        <taxon>Neopterygii</taxon>
        <taxon>Teleostei</taxon>
        <taxon>Anguilliformes</taxon>
        <taxon>Anguillidae</taxon>
        <taxon>Anguilla</taxon>
    </lineage>
</organism>
<dbReference type="AlphaFoldDB" id="A0A0E9VYY3"/>